<keyword evidence="7" id="KW-1185">Reference proteome</keyword>
<dbReference type="KEGG" id="nvi:107981971"/>
<evidence type="ECO:0000256" key="1">
    <source>
        <dbReference type="ARBA" id="ARBA00004370"/>
    </source>
</evidence>
<feature type="transmembrane region" description="Helical" evidence="5">
    <location>
        <begin position="110"/>
        <end position="132"/>
    </location>
</feature>
<protein>
    <recommendedName>
        <fullName evidence="8">Major facilitator superfamily (MFS) profile domain-containing protein</fullName>
    </recommendedName>
</protein>
<dbReference type="Gene3D" id="1.20.1250.20">
    <property type="entry name" value="MFS general substrate transporter like domains"/>
    <property type="match status" value="1"/>
</dbReference>
<name>A0A7M7IWZ8_NASVI</name>
<dbReference type="PANTHER" id="PTHR48021:SF1">
    <property type="entry name" value="GH07001P-RELATED"/>
    <property type="match status" value="1"/>
</dbReference>
<evidence type="ECO:0000256" key="4">
    <source>
        <dbReference type="ARBA" id="ARBA00023136"/>
    </source>
</evidence>
<evidence type="ECO:0000313" key="7">
    <source>
        <dbReference type="Proteomes" id="UP000002358"/>
    </source>
</evidence>
<dbReference type="InterPro" id="IPR036259">
    <property type="entry name" value="MFS_trans_sf"/>
</dbReference>
<dbReference type="InParanoid" id="A0A7M7IWZ8"/>
<dbReference type="RefSeq" id="XP_016844443.1">
    <property type="nucleotide sequence ID" value="XM_016988954.2"/>
</dbReference>
<keyword evidence="4 5" id="KW-0472">Membrane</keyword>
<proteinExistence type="predicted"/>
<dbReference type="GO" id="GO:0016020">
    <property type="term" value="C:membrane"/>
    <property type="evidence" value="ECO:0007669"/>
    <property type="project" value="UniProtKB-SubCell"/>
</dbReference>
<evidence type="ECO:0000256" key="2">
    <source>
        <dbReference type="ARBA" id="ARBA00022692"/>
    </source>
</evidence>
<evidence type="ECO:0000313" key="6">
    <source>
        <dbReference type="EnsemblMetazoa" id="XP_016844443"/>
    </source>
</evidence>
<dbReference type="Pfam" id="PF00083">
    <property type="entry name" value="Sugar_tr"/>
    <property type="match status" value="1"/>
</dbReference>
<dbReference type="OrthoDB" id="6133115at2759"/>
<dbReference type="Proteomes" id="UP000002358">
    <property type="component" value="Chromosome 1"/>
</dbReference>
<dbReference type="AlphaFoldDB" id="A0A7M7IWZ8"/>
<dbReference type="GO" id="GO:0022857">
    <property type="term" value="F:transmembrane transporter activity"/>
    <property type="evidence" value="ECO:0007669"/>
    <property type="project" value="InterPro"/>
</dbReference>
<accession>A0A7M7IWZ8</accession>
<keyword evidence="3 5" id="KW-1133">Transmembrane helix</keyword>
<evidence type="ECO:0000256" key="5">
    <source>
        <dbReference type="SAM" id="Phobius"/>
    </source>
</evidence>
<dbReference type="SUPFAM" id="SSF103473">
    <property type="entry name" value="MFS general substrate transporter"/>
    <property type="match status" value="1"/>
</dbReference>
<feature type="transmembrane region" description="Helical" evidence="5">
    <location>
        <begin position="144"/>
        <end position="165"/>
    </location>
</feature>
<dbReference type="InterPro" id="IPR050549">
    <property type="entry name" value="MFS_Trehalose_Transporter"/>
</dbReference>
<keyword evidence="2 5" id="KW-0812">Transmembrane</keyword>
<dbReference type="PANTHER" id="PTHR48021">
    <property type="match status" value="1"/>
</dbReference>
<evidence type="ECO:0008006" key="8">
    <source>
        <dbReference type="Google" id="ProtNLM"/>
    </source>
</evidence>
<comment type="subcellular location">
    <subcellularLocation>
        <location evidence="1">Membrane</location>
    </subcellularLocation>
</comment>
<dbReference type="EnsemblMetazoa" id="XM_016988954">
    <property type="protein sequence ID" value="XP_016844443"/>
    <property type="gene ID" value="LOC107981971"/>
</dbReference>
<evidence type="ECO:0000256" key="3">
    <source>
        <dbReference type="ARBA" id="ARBA00022989"/>
    </source>
</evidence>
<dbReference type="GeneID" id="107981971"/>
<sequence length="183" mass="20995">MMNWRTIALVNCSFPIFGFIAMYFVPNSPHWLAIKGRMIQAEHAMAWLRGWITPQCIQQKFSTLKEIHHNPDKNLVTNLSNQKNISDSRTCLNLKDTLRPYLQRSFCRPLASACCIFVLYTFTGSLAIVTYIIIIFEMIGKRRLVFTSMTGTMSYLTISIVVFLVSQNHISTVQSALTRLFTC</sequence>
<feature type="transmembrane region" description="Helical" evidence="5">
    <location>
        <begin position="7"/>
        <end position="25"/>
    </location>
</feature>
<reference evidence="6" key="1">
    <citation type="submission" date="2021-01" db="UniProtKB">
        <authorList>
            <consortium name="EnsemblMetazoa"/>
        </authorList>
    </citation>
    <scope>IDENTIFICATION</scope>
</reference>
<organism evidence="6 7">
    <name type="scientific">Nasonia vitripennis</name>
    <name type="common">Parasitic wasp</name>
    <dbReference type="NCBI Taxonomy" id="7425"/>
    <lineage>
        <taxon>Eukaryota</taxon>
        <taxon>Metazoa</taxon>
        <taxon>Ecdysozoa</taxon>
        <taxon>Arthropoda</taxon>
        <taxon>Hexapoda</taxon>
        <taxon>Insecta</taxon>
        <taxon>Pterygota</taxon>
        <taxon>Neoptera</taxon>
        <taxon>Endopterygota</taxon>
        <taxon>Hymenoptera</taxon>
        <taxon>Apocrita</taxon>
        <taxon>Proctotrupomorpha</taxon>
        <taxon>Chalcidoidea</taxon>
        <taxon>Pteromalidae</taxon>
        <taxon>Pteromalinae</taxon>
        <taxon>Nasonia</taxon>
    </lineage>
</organism>
<dbReference type="InterPro" id="IPR005828">
    <property type="entry name" value="MFS_sugar_transport-like"/>
</dbReference>